<dbReference type="PRINTS" id="PR00364">
    <property type="entry name" value="DISEASERSIST"/>
</dbReference>
<evidence type="ECO:0000259" key="6">
    <source>
        <dbReference type="Pfam" id="PF18052"/>
    </source>
</evidence>
<dbReference type="InterPro" id="IPR002182">
    <property type="entry name" value="NB-ARC"/>
</dbReference>
<dbReference type="Pfam" id="PF00931">
    <property type="entry name" value="NB-ARC"/>
    <property type="match status" value="1"/>
</dbReference>
<dbReference type="Gene3D" id="1.10.8.430">
    <property type="entry name" value="Helical domain of apoptotic protease-activating factors"/>
    <property type="match status" value="1"/>
</dbReference>
<dbReference type="Gramene" id="rna30567">
    <property type="protein sequence ID" value="RHN55394.1"/>
    <property type="gene ID" value="gene30567"/>
</dbReference>
<keyword evidence="1" id="KW-0677">Repeat</keyword>
<dbReference type="GO" id="GO:0006952">
    <property type="term" value="P:defense response"/>
    <property type="evidence" value="ECO:0007669"/>
    <property type="project" value="UniProtKB-KW"/>
</dbReference>
<dbReference type="EMBL" id="PSQE01000005">
    <property type="protein sequence ID" value="RHN55394.1"/>
    <property type="molecule type" value="Genomic_DNA"/>
</dbReference>
<keyword evidence="3" id="KW-0611">Plant defense</keyword>
<keyword evidence="2" id="KW-0547">Nucleotide-binding</keyword>
<reference evidence="8" key="1">
    <citation type="journal article" date="2018" name="Nat. Plants">
        <title>Whole-genome landscape of Medicago truncatula symbiotic genes.</title>
        <authorList>
            <person name="Pecrix Y."/>
            <person name="Gamas P."/>
            <person name="Carrere S."/>
        </authorList>
    </citation>
    <scope>NUCLEOTIDE SEQUENCE</scope>
    <source>
        <tissue evidence="8">Leaves</tissue>
    </source>
</reference>
<dbReference type="CDD" id="cd14798">
    <property type="entry name" value="RX-CC_like"/>
    <property type="match status" value="1"/>
</dbReference>
<dbReference type="InterPro" id="IPR027417">
    <property type="entry name" value="P-loop_NTPase"/>
</dbReference>
<dbReference type="PANTHER" id="PTHR36766:SF42">
    <property type="entry name" value="NB-ARC DOMAIN DISEASE RESISTANCE PROTEIN"/>
    <property type="match status" value="1"/>
</dbReference>
<accession>A0A396HTX9</accession>
<dbReference type="Gene3D" id="1.20.5.4130">
    <property type="match status" value="1"/>
</dbReference>
<dbReference type="SUPFAM" id="SSF52540">
    <property type="entry name" value="P-loop containing nucleoside triphosphate hydrolases"/>
    <property type="match status" value="1"/>
</dbReference>
<dbReference type="GO" id="GO:0005524">
    <property type="term" value="F:ATP binding"/>
    <property type="evidence" value="ECO:0007669"/>
    <property type="project" value="UniProtKB-KW"/>
</dbReference>
<proteinExistence type="predicted"/>
<dbReference type="FunFam" id="1.10.10.10:FF:000322">
    <property type="entry name" value="Probable disease resistance protein At1g63360"/>
    <property type="match status" value="1"/>
</dbReference>
<evidence type="ECO:0000313" key="8">
    <source>
        <dbReference type="EMBL" id="RHN55394.1"/>
    </source>
</evidence>
<feature type="domain" description="NB-ARC" evidence="5">
    <location>
        <begin position="162"/>
        <end position="289"/>
    </location>
</feature>
<dbReference type="SUPFAM" id="SSF52058">
    <property type="entry name" value="L domain-like"/>
    <property type="match status" value="1"/>
</dbReference>
<dbReference type="Proteomes" id="UP000265566">
    <property type="component" value="Chromosome 5"/>
</dbReference>
<gene>
    <name evidence="8" type="ORF">MtrunA17_Chr5g0417301</name>
</gene>
<keyword evidence="8" id="KW-0378">Hydrolase</keyword>
<protein>
    <submittedName>
        <fullName evidence="8">Putative P-loop containing nucleoside triphosphate hydrolase, leucine-rich repeat domain, L</fullName>
    </submittedName>
</protein>
<sequence length="581" mass="66876">MTDALLRVVFKNLALLAQNEFATLSAIKSKAEKLSTTLELINAVLEDAEKKHLTDRSIQIWLQQLKDAVFVLDDILDECSIKSTQFKSSSSFINPKNFMFRRDIGSRLKEIASRLDYIAEGKKNFMLREGITVTEKLPSEVAEWRQTSPVIAESKVFGREDCGVGKTTLAQLVYNDDNVSEIFKTKIWVWVSKVFSVKGILCSVIESMTEQKFDEIGLEVIQRKVQEMLQRKRCLLVFDDVWNKSEEFEFGLNQKKWNRLKSVLSCGSKGTSILVSTRDMDVASIMGTCPTRPLEEPFELVKIGKEIVKKCGGLPLAAKALGCLMHSKKEWFEIKESELWALPHENSIFPALRLSYFHLSPTLKQCFAFCAIFPKEAEIMKEELIHLWMANKFISSRKNLEVEDVGNMIWNELYQKSFFQDIHIDDYSSVISFKMHDLVHDLAQSVAGHECVVLENASVTNLSKSTHYISFNHLCPVLLEEDSFKKPESLRTFYQHFREDFQLSFESVLPIKQTLRVLRTKTLELSLLVSLIHLRYLELHSFEIKIFPDSIYSLQKLEILKLKSVYKLSCLPKRLSLFTKS</sequence>
<evidence type="ECO:0000256" key="4">
    <source>
        <dbReference type="ARBA" id="ARBA00022840"/>
    </source>
</evidence>
<dbReference type="Gene3D" id="3.40.50.300">
    <property type="entry name" value="P-loop containing nucleotide triphosphate hydrolases"/>
    <property type="match status" value="1"/>
</dbReference>
<dbReference type="Pfam" id="PF23559">
    <property type="entry name" value="WHD_DRP"/>
    <property type="match status" value="1"/>
</dbReference>
<dbReference type="AlphaFoldDB" id="A0A396HTX9"/>
<dbReference type="InterPro" id="IPR042197">
    <property type="entry name" value="Apaf_helical"/>
</dbReference>
<dbReference type="InterPro" id="IPR038005">
    <property type="entry name" value="RX-like_CC"/>
</dbReference>
<dbReference type="Gene3D" id="1.10.10.10">
    <property type="entry name" value="Winged helix-like DNA-binding domain superfamily/Winged helix DNA-binding domain"/>
    <property type="match status" value="1"/>
</dbReference>
<keyword evidence="4" id="KW-0067">ATP-binding</keyword>
<organism evidence="8">
    <name type="scientific">Medicago truncatula</name>
    <name type="common">Barrel medic</name>
    <name type="synonym">Medicago tribuloides</name>
    <dbReference type="NCBI Taxonomy" id="3880"/>
    <lineage>
        <taxon>Eukaryota</taxon>
        <taxon>Viridiplantae</taxon>
        <taxon>Streptophyta</taxon>
        <taxon>Embryophyta</taxon>
        <taxon>Tracheophyta</taxon>
        <taxon>Spermatophyta</taxon>
        <taxon>Magnoliopsida</taxon>
        <taxon>eudicotyledons</taxon>
        <taxon>Gunneridae</taxon>
        <taxon>Pentapetalae</taxon>
        <taxon>rosids</taxon>
        <taxon>fabids</taxon>
        <taxon>Fabales</taxon>
        <taxon>Fabaceae</taxon>
        <taxon>Papilionoideae</taxon>
        <taxon>50 kb inversion clade</taxon>
        <taxon>NPAAA clade</taxon>
        <taxon>Hologalegina</taxon>
        <taxon>IRL clade</taxon>
        <taxon>Trifolieae</taxon>
        <taxon>Medicago</taxon>
    </lineage>
</organism>
<evidence type="ECO:0000256" key="1">
    <source>
        <dbReference type="ARBA" id="ARBA00022737"/>
    </source>
</evidence>
<dbReference type="PANTHER" id="PTHR36766">
    <property type="entry name" value="PLANT BROAD-SPECTRUM MILDEW RESISTANCE PROTEIN RPW8"/>
    <property type="match status" value="1"/>
</dbReference>
<comment type="caution">
    <text evidence="8">The sequence shown here is derived from an EMBL/GenBank/DDBJ whole genome shotgun (WGS) entry which is preliminary data.</text>
</comment>
<dbReference type="InterPro" id="IPR036388">
    <property type="entry name" value="WH-like_DNA-bd_sf"/>
</dbReference>
<feature type="domain" description="Disease resistance protein winged helix" evidence="7">
    <location>
        <begin position="372"/>
        <end position="443"/>
    </location>
</feature>
<dbReference type="GO" id="GO:0043531">
    <property type="term" value="F:ADP binding"/>
    <property type="evidence" value="ECO:0007669"/>
    <property type="project" value="InterPro"/>
</dbReference>
<dbReference type="InterPro" id="IPR058922">
    <property type="entry name" value="WHD_DRP"/>
</dbReference>
<feature type="domain" description="Disease resistance N-terminal" evidence="6">
    <location>
        <begin position="6"/>
        <end position="93"/>
    </location>
</feature>
<name>A0A396HTX9_MEDTR</name>
<evidence type="ECO:0000256" key="3">
    <source>
        <dbReference type="ARBA" id="ARBA00022821"/>
    </source>
</evidence>
<evidence type="ECO:0000259" key="7">
    <source>
        <dbReference type="Pfam" id="PF23559"/>
    </source>
</evidence>
<dbReference type="Pfam" id="PF18052">
    <property type="entry name" value="Rx_N"/>
    <property type="match status" value="1"/>
</dbReference>
<dbReference type="GO" id="GO:0016787">
    <property type="term" value="F:hydrolase activity"/>
    <property type="evidence" value="ECO:0007669"/>
    <property type="project" value="UniProtKB-KW"/>
</dbReference>
<dbReference type="InterPro" id="IPR041118">
    <property type="entry name" value="Rx_N"/>
</dbReference>
<evidence type="ECO:0000259" key="5">
    <source>
        <dbReference type="Pfam" id="PF00931"/>
    </source>
</evidence>
<evidence type="ECO:0000256" key="2">
    <source>
        <dbReference type="ARBA" id="ARBA00022741"/>
    </source>
</evidence>